<dbReference type="PANTHER" id="PTHR35010">
    <property type="entry name" value="BLL4672 PROTEIN-RELATED"/>
    <property type="match status" value="1"/>
</dbReference>
<reference evidence="2 3" key="1">
    <citation type="submission" date="2016-05" db="EMBL/GenBank/DDBJ databases">
        <title>Complete Genome and Methylome Analysis of Psychrotrophic Bacterial Isolates from Antarctic Lake Untersee.</title>
        <authorList>
            <person name="Fomenkov A."/>
            <person name="Akimov V.N."/>
            <person name="Vasilyeva L.V."/>
            <person name="Andersen D."/>
            <person name="Vincze T."/>
            <person name="Roberts R.J."/>
        </authorList>
    </citation>
    <scope>NUCLEOTIDE SEQUENCE [LARGE SCALE GENOMIC DNA]</scope>
    <source>
        <strain evidence="2 3">U14-5</strain>
    </source>
</reference>
<dbReference type="EMBL" id="CP015583">
    <property type="protein sequence ID" value="APT55857.1"/>
    <property type="molecule type" value="Genomic_DNA"/>
</dbReference>
<organism evidence="2 3">
    <name type="scientific">Roseomonas gilardii</name>
    <dbReference type="NCBI Taxonomy" id="257708"/>
    <lineage>
        <taxon>Bacteria</taxon>
        <taxon>Pseudomonadati</taxon>
        <taxon>Pseudomonadota</taxon>
        <taxon>Alphaproteobacteria</taxon>
        <taxon>Acetobacterales</taxon>
        <taxon>Roseomonadaceae</taxon>
        <taxon>Roseomonas</taxon>
    </lineage>
</organism>
<dbReference type="InterPro" id="IPR041413">
    <property type="entry name" value="MLTR_LBD"/>
</dbReference>
<dbReference type="PANTHER" id="PTHR35010:SF2">
    <property type="entry name" value="BLL4672 PROTEIN"/>
    <property type="match status" value="1"/>
</dbReference>
<evidence type="ECO:0000313" key="3">
    <source>
        <dbReference type="Proteomes" id="UP000185494"/>
    </source>
</evidence>
<dbReference type="InterPro" id="IPR010982">
    <property type="entry name" value="Lambda_DNA-bd_dom_sf"/>
</dbReference>
<dbReference type="STRING" id="257708.RGI145_00690"/>
<accession>A0A1L7AAL2</accession>
<dbReference type="AlphaFoldDB" id="A0A1L7AAL2"/>
<dbReference type="InterPro" id="IPR001387">
    <property type="entry name" value="Cro/C1-type_HTH"/>
</dbReference>
<gene>
    <name evidence="2" type="ORF">RGI145_00690</name>
</gene>
<dbReference type="Gene3D" id="1.10.260.40">
    <property type="entry name" value="lambda repressor-like DNA-binding domains"/>
    <property type="match status" value="1"/>
</dbReference>
<proteinExistence type="predicted"/>
<dbReference type="SMART" id="SM00530">
    <property type="entry name" value="HTH_XRE"/>
    <property type="match status" value="1"/>
</dbReference>
<dbReference type="Pfam" id="PF17765">
    <property type="entry name" value="MLTR_LBD"/>
    <property type="match status" value="1"/>
</dbReference>
<sequence length="265" mass="29814">MTLPAGQRHLLGAFLRAHREALSPGAAGQPTNPLARRRTPGLRREEVAQLCGLSTTWYTWVEQGRDIALSAAALARLADALRLNPPERHYLFELARRLDPAPPPAEADAAAPPELLAVLESLPHPAYLLDRLWHVRGRNAAGEWLFAPWFASGEPCLLRWVFLDPLARRFILDWDNRARRLLAEFRADTAHHPEDPPMRTLVQDLLRRSPDFTRFWNSHAVLAREGGLRGFLHPEDGELRYEQVTLVPAAHPEHKLVTLLPTASG</sequence>
<protein>
    <recommendedName>
        <fullName evidence="1">HTH cro/C1-type domain-containing protein</fullName>
    </recommendedName>
</protein>
<name>A0A1L7AAL2_9PROT</name>
<evidence type="ECO:0000313" key="2">
    <source>
        <dbReference type="EMBL" id="APT55857.1"/>
    </source>
</evidence>
<feature type="domain" description="HTH cro/C1-type" evidence="1">
    <location>
        <begin position="14"/>
        <end position="88"/>
    </location>
</feature>
<dbReference type="Pfam" id="PF13560">
    <property type="entry name" value="HTH_31"/>
    <property type="match status" value="1"/>
</dbReference>
<dbReference type="RefSeq" id="WP_075796826.1">
    <property type="nucleotide sequence ID" value="NZ_CP015583.1"/>
</dbReference>
<evidence type="ECO:0000259" key="1">
    <source>
        <dbReference type="SMART" id="SM00530"/>
    </source>
</evidence>
<dbReference type="Gene3D" id="3.30.450.180">
    <property type="match status" value="1"/>
</dbReference>
<dbReference type="Proteomes" id="UP000185494">
    <property type="component" value="Chromosome 1"/>
</dbReference>
<dbReference type="GO" id="GO:0003677">
    <property type="term" value="F:DNA binding"/>
    <property type="evidence" value="ECO:0007669"/>
    <property type="project" value="InterPro"/>
</dbReference>
<dbReference type="SUPFAM" id="SSF47413">
    <property type="entry name" value="lambda repressor-like DNA-binding domains"/>
    <property type="match status" value="1"/>
</dbReference>
<dbReference type="KEGG" id="rgi:RGI145_00690"/>